<dbReference type="SUPFAM" id="SSF55729">
    <property type="entry name" value="Acyl-CoA N-acyltransferases (Nat)"/>
    <property type="match status" value="1"/>
</dbReference>
<dbReference type="AlphaFoldDB" id="A0A6L9L1H2"/>
<dbReference type="Proteomes" id="UP000474175">
    <property type="component" value="Unassembled WGS sequence"/>
</dbReference>
<proteinExistence type="predicted"/>
<keyword evidence="2" id="KW-1185">Reference proteome</keyword>
<dbReference type="RefSeq" id="WP_163944234.1">
    <property type="nucleotide sequence ID" value="NZ_JAAFZH010000002.1"/>
</dbReference>
<evidence type="ECO:0000313" key="2">
    <source>
        <dbReference type="Proteomes" id="UP000474175"/>
    </source>
</evidence>
<evidence type="ECO:0008006" key="3">
    <source>
        <dbReference type="Google" id="ProtNLM"/>
    </source>
</evidence>
<organism evidence="1 2">
    <name type="scientific">Spirosoma terrae</name>
    <dbReference type="NCBI Taxonomy" id="1968276"/>
    <lineage>
        <taxon>Bacteria</taxon>
        <taxon>Pseudomonadati</taxon>
        <taxon>Bacteroidota</taxon>
        <taxon>Cytophagia</taxon>
        <taxon>Cytophagales</taxon>
        <taxon>Cytophagaceae</taxon>
        <taxon>Spirosoma</taxon>
    </lineage>
</organism>
<name>A0A6L9L1H2_9BACT</name>
<dbReference type="EMBL" id="JAAFZH010000002">
    <property type="protein sequence ID" value="NDU94364.1"/>
    <property type="molecule type" value="Genomic_DNA"/>
</dbReference>
<accession>A0A6L9L1H2</accession>
<sequence length="231" mass="26307">MNFLNLDFSYTEGDLFLQDDGLRKSISQLAGQSYYDINPLLDRIYAVNDIAFVAKEGKTVVGVLVFSFKNRIKIDIGGHSYTAIYNGFAVTSLHFRNQKIMQQLIVYATKEFNLRINSVSNELLFYAITSNPYALRAYRKISSYMEPFIDGSFSEKGSYLVSLLKGQLGLTVQEDIHPFKFTSSLPQRYSSFEKNNLTNAPVHEKTLLENLNVVEAFGDRVILFWIPDGTF</sequence>
<protein>
    <recommendedName>
        <fullName evidence="3">GNAT family N-acetyltransferase</fullName>
    </recommendedName>
</protein>
<evidence type="ECO:0000313" key="1">
    <source>
        <dbReference type="EMBL" id="NDU94364.1"/>
    </source>
</evidence>
<reference evidence="1 2" key="1">
    <citation type="submission" date="2020-02" db="EMBL/GenBank/DDBJ databases">
        <title>Draft genome sequence of two Spirosoma agri KCTC 52727 and Spirosoma terrae KCTC 52035.</title>
        <authorList>
            <person name="Rojas J."/>
            <person name="Ambika Manirajan B."/>
            <person name="Suarez C."/>
            <person name="Ratering S."/>
            <person name="Schnell S."/>
        </authorList>
    </citation>
    <scope>NUCLEOTIDE SEQUENCE [LARGE SCALE GENOMIC DNA]</scope>
    <source>
        <strain evidence="1 2">KCTC 52035</strain>
    </source>
</reference>
<dbReference type="InterPro" id="IPR016181">
    <property type="entry name" value="Acyl_CoA_acyltransferase"/>
</dbReference>
<gene>
    <name evidence="1" type="ORF">GK108_05720</name>
</gene>
<comment type="caution">
    <text evidence="1">The sequence shown here is derived from an EMBL/GenBank/DDBJ whole genome shotgun (WGS) entry which is preliminary data.</text>
</comment>